<evidence type="ECO:0000313" key="2">
    <source>
        <dbReference type="Proteomes" id="UP000676776"/>
    </source>
</evidence>
<organism evidence="1 2">
    <name type="scientific">Winogradskyella pelagia</name>
    <dbReference type="NCBI Taxonomy" id="2819984"/>
    <lineage>
        <taxon>Bacteria</taxon>
        <taxon>Pseudomonadati</taxon>
        <taxon>Bacteroidota</taxon>
        <taxon>Flavobacteriia</taxon>
        <taxon>Flavobacteriales</taxon>
        <taxon>Flavobacteriaceae</taxon>
        <taxon>Winogradskyella</taxon>
    </lineage>
</organism>
<accession>A0ABS3T420</accession>
<dbReference type="Proteomes" id="UP000676776">
    <property type="component" value="Unassembled WGS sequence"/>
</dbReference>
<dbReference type="RefSeq" id="WP_208154851.1">
    <property type="nucleotide sequence ID" value="NZ_JAGEVF010000010.1"/>
</dbReference>
<keyword evidence="2" id="KW-1185">Reference proteome</keyword>
<gene>
    <name evidence="1" type="ORF">J4050_12085</name>
</gene>
<reference evidence="1 2" key="1">
    <citation type="submission" date="2021-03" db="EMBL/GenBank/DDBJ databases">
        <title>Winogradskyella sp. nov., isolated from costal sediment.</title>
        <authorList>
            <person name="Gao C."/>
        </authorList>
    </citation>
    <scope>NUCLEOTIDE SEQUENCE [LARGE SCALE GENOMIC DNA]</scope>
    <source>
        <strain evidence="1 2">DF17</strain>
    </source>
</reference>
<sequence>MIPVTDSRLYLKQLNITNRNYGGLDVLKLLFPSFLDPIISFEDFQWRLFGEIKSNSELLVPEGITFSTQYRRRFDGGETLDYNCYSTVCNDRKGNDKYTLRNELFGYNHFETSGVISICDFAIKESKNSFLSQQLNYKAHHDGIYILAVDNGLKKSPFIEKWIEAGMFIVNSRKYPHLRFAIMHFPYTVKEVFCKNILDLRQRKAQQWLVDELRCFDILNSKFKGCEKYDWFYALSLIMDSIHGGNIITSRIGTILRKASVNGLVFPSARSNCSVSYKDGELVDFKGWNFVQYDTSISNYTCKIEGGNVTPRFDPDLFDLNDNLEEGWYVNMIEKPFFDELNEKHKKAFL</sequence>
<protein>
    <submittedName>
        <fullName evidence="1">Uncharacterized protein</fullName>
    </submittedName>
</protein>
<proteinExistence type="predicted"/>
<name>A0ABS3T420_9FLAO</name>
<comment type="caution">
    <text evidence="1">The sequence shown here is derived from an EMBL/GenBank/DDBJ whole genome shotgun (WGS) entry which is preliminary data.</text>
</comment>
<dbReference type="EMBL" id="JAGEVF010000010">
    <property type="protein sequence ID" value="MBO3117493.1"/>
    <property type="molecule type" value="Genomic_DNA"/>
</dbReference>
<evidence type="ECO:0000313" key="1">
    <source>
        <dbReference type="EMBL" id="MBO3117493.1"/>
    </source>
</evidence>